<dbReference type="RefSeq" id="WP_226182840.1">
    <property type="nucleotide sequence ID" value="NZ_JAJADQ010000002.1"/>
</dbReference>
<comment type="caution">
    <text evidence="1">The sequence shown here is derived from an EMBL/GenBank/DDBJ whole genome shotgun (WGS) entry which is preliminary data.</text>
</comment>
<proteinExistence type="predicted"/>
<gene>
    <name evidence="1" type="ORF">LGH70_03745</name>
</gene>
<protein>
    <submittedName>
        <fullName evidence="1">Uncharacterized protein</fullName>
    </submittedName>
</protein>
<name>A0ABS8A8E9_9BACT</name>
<organism evidence="1 2">
    <name type="scientific">Hymenobacter nitidus</name>
    <dbReference type="NCBI Taxonomy" id="2880929"/>
    <lineage>
        <taxon>Bacteria</taxon>
        <taxon>Pseudomonadati</taxon>
        <taxon>Bacteroidota</taxon>
        <taxon>Cytophagia</taxon>
        <taxon>Cytophagales</taxon>
        <taxon>Hymenobacteraceae</taxon>
        <taxon>Hymenobacter</taxon>
    </lineage>
</organism>
<dbReference type="Proteomes" id="UP001165297">
    <property type="component" value="Unassembled WGS sequence"/>
</dbReference>
<evidence type="ECO:0000313" key="2">
    <source>
        <dbReference type="Proteomes" id="UP001165297"/>
    </source>
</evidence>
<keyword evidence="2" id="KW-1185">Reference proteome</keyword>
<sequence>MGPNVADLISLFDEVFLTLGQKPLLHNPDFTLDWELNEFRRFCSVPKRNRVKLAFELSPDGVSFWIDRTSEMPDVGYDFISNNREQFKELLLMIFGSSISVNYKGNRTTLYFIPADNILLATYTFHYGLLPSWFRPKTMRLYDPYFEE</sequence>
<accession>A0ABS8A8E9</accession>
<dbReference type="EMBL" id="JAJADQ010000002">
    <property type="protein sequence ID" value="MCB2376676.1"/>
    <property type="molecule type" value="Genomic_DNA"/>
</dbReference>
<reference evidence="1" key="1">
    <citation type="submission" date="2021-10" db="EMBL/GenBank/DDBJ databases">
        <authorList>
            <person name="Dean J.D."/>
            <person name="Kim M.K."/>
            <person name="Newey C.N."/>
            <person name="Stoker T.S."/>
            <person name="Thompson D.W."/>
            <person name="Grose J.H."/>
        </authorList>
    </citation>
    <scope>NUCLEOTIDE SEQUENCE</scope>
    <source>
        <strain evidence="1">BT635</strain>
    </source>
</reference>
<evidence type="ECO:0000313" key="1">
    <source>
        <dbReference type="EMBL" id="MCB2376676.1"/>
    </source>
</evidence>